<reference evidence="1" key="2">
    <citation type="submission" date="2018-04" db="EMBL/GenBank/DDBJ databases">
        <title>OnivRS2 (Oryza nivara Reference Sequence Version 2).</title>
        <authorList>
            <person name="Zhang J."/>
            <person name="Kudrna D."/>
            <person name="Lee S."/>
            <person name="Talag J."/>
            <person name="Rajasekar S."/>
            <person name="Welchert J."/>
            <person name="Hsing Y.-I."/>
            <person name="Wing R.A."/>
        </authorList>
    </citation>
    <scope>NUCLEOTIDE SEQUENCE [LARGE SCALE GENOMIC DNA]</scope>
    <source>
        <strain evidence="1">SL10</strain>
    </source>
</reference>
<evidence type="ECO:0000313" key="1">
    <source>
        <dbReference type="EnsemblPlants" id="ONIVA09G02610.1"/>
    </source>
</evidence>
<name>A0A0E0IGX6_ORYNI</name>
<dbReference type="HOGENOM" id="CLU_167859_0_0_1"/>
<keyword evidence="2" id="KW-1185">Reference proteome</keyword>
<dbReference type="OMA" id="PSHCHAH"/>
<organism evidence="1">
    <name type="scientific">Oryza nivara</name>
    <name type="common">Indian wild rice</name>
    <name type="synonym">Oryza sativa f. spontanea</name>
    <dbReference type="NCBI Taxonomy" id="4536"/>
    <lineage>
        <taxon>Eukaryota</taxon>
        <taxon>Viridiplantae</taxon>
        <taxon>Streptophyta</taxon>
        <taxon>Embryophyta</taxon>
        <taxon>Tracheophyta</taxon>
        <taxon>Spermatophyta</taxon>
        <taxon>Magnoliopsida</taxon>
        <taxon>Liliopsida</taxon>
        <taxon>Poales</taxon>
        <taxon>Poaceae</taxon>
        <taxon>BOP clade</taxon>
        <taxon>Oryzoideae</taxon>
        <taxon>Oryzeae</taxon>
        <taxon>Oryzinae</taxon>
        <taxon>Oryza</taxon>
    </lineage>
</organism>
<dbReference type="Proteomes" id="UP000006591">
    <property type="component" value="Chromosome 9"/>
</dbReference>
<evidence type="ECO:0000313" key="2">
    <source>
        <dbReference type="Proteomes" id="UP000006591"/>
    </source>
</evidence>
<dbReference type="AlphaFoldDB" id="A0A0E0IGX6"/>
<protein>
    <recommendedName>
        <fullName evidence="3">DUF295 domain-containing protein</fullName>
    </recommendedName>
</protein>
<reference evidence="1" key="1">
    <citation type="submission" date="2015-04" db="UniProtKB">
        <authorList>
            <consortium name="EnsemblPlants"/>
        </authorList>
    </citation>
    <scope>IDENTIFICATION</scope>
    <source>
        <strain evidence="1">SL10</strain>
    </source>
</reference>
<dbReference type="EnsemblPlants" id="ONIVA09G02610.1">
    <property type="protein sequence ID" value="ONIVA09G02610.1"/>
    <property type="gene ID" value="ONIVA09G02610"/>
</dbReference>
<sequence length="118" mass="13122">MATSARWGDRGCHEGEVFVLWAQPDPFPDTISIAAPSHCHAHHQVVRMCFQDFDGKKIGTPLSTGWTTSTSHRLGARLRLLGGIAVSSCRASACNLKRNNTYFMMKNFRENDGDLCRP</sequence>
<dbReference type="Gramene" id="ONIVA09G02610.1">
    <property type="protein sequence ID" value="ONIVA09G02610.1"/>
    <property type="gene ID" value="ONIVA09G02610"/>
</dbReference>
<evidence type="ECO:0008006" key="3">
    <source>
        <dbReference type="Google" id="ProtNLM"/>
    </source>
</evidence>
<accession>A0A0E0IGX6</accession>
<proteinExistence type="predicted"/>